<evidence type="ECO:0000256" key="5">
    <source>
        <dbReference type="SAM" id="MobiDB-lite"/>
    </source>
</evidence>
<keyword evidence="9" id="KW-1185">Reference proteome</keyword>
<evidence type="ECO:0000259" key="7">
    <source>
        <dbReference type="Pfam" id="PF04265"/>
    </source>
</evidence>
<dbReference type="SUPFAM" id="SSF63999">
    <property type="entry name" value="Thiamin pyrophosphokinase, catalytic domain"/>
    <property type="match status" value="1"/>
</dbReference>
<feature type="compositionally biased region" description="Polar residues" evidence="5">
    <location>
        <begin position="104"/>
        <end position="117"/>
    </location>
</feature>
<keyword evidence="2" id="KW-0547">Nucleotide-binding</keyword>
<dbReference type="Proteomes" id="UP000030750">
    <property type="component" value="Unassembled WGS sequence"/>
</dbReference>
<sequence length="439" mass="47193">MFLSPRLLLPSQTESFLKAFYSRPHAPLHAQLSVQQRQTVAVADLPISSRAPTASGRLHANRHVLRSYPTEISSRSSSSSSSRSNTSSRPTTVHDLRILERVLSDSNTSAVPTNTDTPAVEAAGTATHASTDASERGRAVLLLLNRPLPSYVNCLLKNAALVVAADGAANHMLPLYLAAETQKQQKQLQKVQEQQQQAQGLEGIPPHLNSGAAMGSGVRTLQLPACICGDLDSCKSEALSFFRTRGVPVVRLPDQSQTDLEKAFAFAANKYHFAPNDTIIITGAIGGRFDHSVAAISFLYKVHNAAVAKLQQPPKVVLLGGYNACFLLVEGDNEVLLSNKIFSQVCGLLPMAGRVRSVTTEGLQWNVRGEPLFVGGLISSSNLVSETIGSPVFMYPRSGLSAFAVEQYLAAGRVKDRIKIATSDPLVFFGELNKESLPP</sequence>
<dbReference type="InterPro" id="IPR006282">
    <property type="entry name" value="Thi_PPkinase"/>
</dbReference>
<dbReference type="SMR" id="U6LJP6"/>
<keyword evidence="4" id="KW-0067">ATP-binding</keyword>
<reference evidence="8" key="2">
    <citation type="submission" date="2013-10" db="EMBL/GenBank/DDBJ databases">
        <authorList>
            <person name="Aslett M."/>
        </authorList>
    </citation>
    <scope>NUCLEOTIDE SEQUENCE [LARGE SCALE GENOMIC DNA]</scope>
    <source>
        <strain evidence="8">Houghton</strain>
    </source>
</reference>
<dbReference type="VEuPathDB" id="ToxoDB:EBH_0026330"/>
<dbReference type="GO" id="GO:0005524">
    <property type="term" value="F:ATP binding"/>
    <property type="evidence" value="ECO:0007669"/>
    <property type="project" value="UniProtKB-KW"/>
</dbReference>
<organism evidence="8 9">
    <name type="scientific">Eimeria brunetti</name>
    <dbReference type="NCBI Taxonomy" id="51314"/>
    <lineage>
        <taxon>Eukaryota</taxon>
        <taxon>Sar</taxon>
        <taxon>Alveolata</taxon>
        <taxon>Apicomplexa</taxon>
        <taxon>Conoidasida</taxon>
        <taxon>Coccidia</taxon>
        <taxon>Eucoccidiorida</taxon>
        <taxon>Eimeriorina</taxon>
        <taxon>Eimeriidae</taxon>
        <taxon>Eimeria</taxon>
    </lineage>
</organism>
<protein>
    <submittedName>
        <fullName evidence="8">Thiamin pyrophosphokinase, putative</fullName>
    </submittedName>
</protein>
<evidence type="ECO:0000256" key="4">
    <source>
        <dbReference type="ARBA" id="ARBA00022840"/>
    </source>
</evidence>
<evidence type="ECO:0000259" key="6">
    <source>
        <dbReference type="Pfam" id="PF04263"/>
    </source>
</evidence>
<dbReference type="GO" id="GO:0006772">
    <property type="term" value="P:thiamine metabolic process"/>
    <property type="evidence" value="ECO:0007669"/>
    <property type="project" value="InterPro"/>
</dbReference>
<evidence type="ECO:0000313" key="9">
    <source>
        <dbReference type="Proteomes" id="UP000030750"/>
    </source>
</evidence>
<keyword evidence="1" id="KW-0808">Transferase</keyword>
<name>U6LJP6_9EIME</name>
<feature type="domain" description="Thiamin pyrophosphokinase thiamin-binding" evidence="7">
    <location>
        <begin position="342"/>
        <end position="386"/>
    </location>
</feature>
<evidence type="ECO:0000256" key="3">
    <source>
        <dbReference type="ARBA" id="ARBA00022777"/>
    </source>
</evidence>
<dbReference type="PANTHER" id="PTHR13622">
    <property type="entry name" value="THIAMIN PYROPHOSPHOKINASE"/>
    <property type="match status" value="1"/>
</dbReference>
<feature type="domain" description="Thiamin pyrophosphokinase catalytic" evidence="6">
    <location>
        <begin position="155"/>
        <end position="304"/>
    </location>
</feature>
<accession>U6LJP6</accession>
<feature type="compositionally biased region" description="Low complexity" evidence="5">
    <location>
        <begin position="73"/>
        <end position="89"/>
    </location>
</feature>
<dbReference type="OrthoDB" id="354813at2759"/>
<evidence type="ECO:0000256" key="2">
    <source>
        <dbReference type="ARBA" id="ARBA00022741"/>
    </source>
</evidence>
<dbReference type="InterPro" id="IPR036371">
    <property type="entry name" value="TPK_B1-bd_sf"/>
</dbReference>
<evidence type="ECO:0000256" key="1">
    <source>
        <dbReference type="ARBA" id="ARBA00022679"/>
    </source>
</evidence>
<evidence type="ECO:0000313" key="8">
    <source>
        <dbReference type="EMBL" id="CDJ49458.1"/>
    </source>
</evidence>
<feature type="region of interest" description="Disordered" evidence="5">
    <location>
        <begin position="51"/>
        <end position="132"/>
    </location>
</feature>
<dbReference type="Pfam" id="PF04263">
    <property type="entry name" value="TPK_catalytic"/>
    <property type="match status" value="1"/>
</dbReference>
<dbReference type="GO" id="GO:0004788">
    <property type="term" value="F:thiamine diphosphokinase activity"/>
    <property type="evidence" value="ECO:0007669"/>
    <property type="project" value="InterPro"/>
</dbReference>
<dbReference type="Gene3D" id="3.40.50.10240">
    <property type="entry name" value="Thiamin pyrophosphokinase, catalytic domain"/>
    <property type="match status" value="1"/>
</dbReference>
<dbReference type="Pfam" id="PF04265">
    <property type="entry name" value="TPK_B1_binding"/>
    <property type="match status" value="1"/>
</dbReference>
<dbReference type="GO" id="GO:0030975">
    <property type="term" value="F:thiamine binding"/>
    <property type="evidence" value="ECO:0007669"/>
    <property type="project" value="InterPro"/>
</dbReference>
<dbReference type="CDD" id="cd07995">
    <property type="entry name" value="TPK"/>
    <property type="match status" value="1"/>
</dbReference>
<gene>
    <name evidence="8" type="ORF">EBH_0026330</name>
</gene>
<proteinExistence type="predicted"/>
<dbReference type="SUPFAM" id="SSF63862">
    <property type="entry name" value="Thiamin pyrophosphokinase, substrate-binding domain"/>
    <property type="match status" value="1"/>
</dbReference>
<dbReference type="NCBIfam" id="TIGR01378">
    <property type="entry name" value="thi_PPkinase"/>
    <property type="match status" value="1"/>
</dbReference>
<feature type="compositionally biased region" description="Basic and acidic residues" evidence="5">
    <location>
        <begin position="92"/>
        <end position="103"/>
    </location>
</feature>
<dbReference type="PANTHER" id="PTHR13622:SF8">
    <property type="entry name" value="THIAMIN PYROPHOSPHOKINASE 1"/>
    <property type="match status" value="1"/>
</dbReference>
<dbReference type="GO" id="GO:0016301">
    <property type="term" value="F:kinase activity"/>
    <property type="evidence" value="ECO:0007669"/>
    <property type="project" value="UniProtKB-KW"/>
</dbReference>
<dbReference type="EMBL" id="HG711689">
    <property type="protein sequence ID" value="CDJ49458.1"/>
    <property type="molecule type" value="Genomic_DNA"/>
</dbReference>
<keyword evidence="3 8" id="KW-0418">Kinase</keyword>
<dbReference type="InterPro" id="IPR007371">
    <property type="entry name" value="TPK_catalytic"/>
</dbReference>
<dbReference type="InterPro" id="IPR007373">
    <property type="entry name" value="Thiamin_PyroPKinase_B1-bd"/>
</dbReference>
<dbReference type="AlphaFoldDB" id="U6LJP6"/>
<dbReference type="InterPro" id="IPR036759">
    <property type="entry name" value="TPK_catalytic_sf"/>
</dbReference>
<reference evidence="8" key="1">
    <citation type="submission" date="2013-10" db="EMBL/GenBank/DDBJ databases">
        <title>Genomic analysis of the causative agents of coccidiosis in chickens.</title>
        <authorList>
            <person name="Reid A.J."/>
            <person name="Blake D."/>
            <person name="Billington K."/>
            <person name="Browne H."/>
            <person name="Dunn M."/>
            <person name="Hung S."/>
            <person name="Kawahara F."/>
            <person name="Miranda-Saavedra D."/>
            <person name="Mourier T."/>
            <person name="Nagra H."/>
            <person name="Otto T.D."/>
            <person name="Rawlings N."/>
            <person name="Sanchez A."/>
            <person name="Sanders M."/>
            <person name="Subramaniam C."/>
            <person name="Tay Y."/>
            <person name="Dear P."/>
            <person name="Doerig C."/>
            <person name="Gruber A."/>
            <person name="Parkinson J."/>
            <person name="Shirley M."/>
            <person name="Wan K.L."/>
            <person name="Berriman M."/>
            <person name="Tomley F."/>
            <person name="Pain A."/>
        </authorList>
    </citation>
    <scope>NUCLEOTIDE SEQUENCE [LARGE SCALE GENOMIC DNA]</scope>
    <source>
        <strain evidence="8">Houghton</strain>
    </source>
</reference>
<dbReference type="GO" id="GO:0009229">
    <property type="term" value="P:thiamine diphosphate biosynthetic process"/>
    <property type="evidence" value="ECO:0007669"/>
    <property type="project" value="InterPro"/>
</dbReference>